<keyword evidence="1" id="KW-0812">Transmembrane</keyword>
<feature type="chain" id="PRO_5012093302" description="CopC domain-containing protein" evidence="2">
    <location>
        <begin position="33"/>
        <end position="215"/>
    </location>
</feature>
<proteinExistence type="predicted"/>
<feature type="transmembrane region" description="Helical" evidence="1">
    <location>
        <begin position="175"/>
        <end position="193"/>
    </location>
</feature>
<keyword evidence="4" id="KW-1185">Reference proteome</keyword>
<evidence type="ECO:0000256" key="1">
    <source>
        <dbReference type="SAM" id="Phobius"/>
    </source>
</evidence>
<dbReference type="STRING" id="1121955.SAMN02745146_2101"/>
<sequence length="215" mass="22886">MSIKQKTMMLTLRRKTLLLLLWLLLAAATSWAHGGEDHGAAAATAGPAATTFSVAALSEKFELLLRYEPLEKGRPAHLRLFVADYVTNAPVRGTITITSPEDKSLKWTVAPQDSGAYLVEGAFPANRTYSFAVNIVEGKRADLLLLQGIAVGKKLPVAAAPAAENPSIFSSWKTLLPLVGAFGLGMALTAFFLRRRRLAGGASSTSAASAYENQA</sequence>
<dbReference type="RefSeq" id="WP_073108731.1">
    <property type="nucleotide sequence ID" value="NZ_FQYN01000004.1"/>
</dbReference>
<keyword evidence="2" id="KW-0732">Signal</keyword>
<name>A0A1M6G3K4_9BACT</name>
<dbReference type="EMBL" id="FQYN01000004">
    <property type="protein sequence ID" value="SHJ04504.1"/>
    <property type="molecule type" value="Genomic_DNA"/>
</dbReference>
<reference evidence="3 4" key="1">
    <citation type="submission" date="2016-11" db="EMBL/GenBank/DDBJ databases">
        <authorList>
            <person name="Jaros S."/>
            <person name="Januszkiewicz K."/>
            <person name="Wedrychowicz H."/>
        </authorList>
    </citation>
    <scope>NUCLEOTIDE SEQUENCE [LARGE SCALE GENOMIC DNA]</scope>
    <source>
        <strain evidence="3 4">DSM 21074</strain>
    </source>
</reference>
<evidence type="ECO:0000256" key="2">
    <source>
        <dbReference type="SAM" id="SignalP"/>
    </source>
</evidence>
<keyword evidence="1" id="KW-1133">Transmembrane helix</keyword>
<dbReference type="Proteomes" id="UP000184418">
    <property type="component" value="Unassembled WGS sequence"/>
</dbReference>
<organism evidence="3 4">
    <name type="scientific">Hymenobacter daecheongensis DSM 21074</name>
    <dbReference type="NCBI Taxonomy" id="1121955"/>
    <lineage>
        <taxon>Bacteria</taxon>
        <taxon>Pseudomonadati</taxon>
        <taxon>Bacteroidota</taxon>
        <taxon>Cytophagia</taxon>
        <taxon>Cytophagales</taxon>
        <taxon>Hymenobacteraceae</taxon>
        <taxon>Hymenobacter</taxon>
    </lineage>
</organism>
<dbReference type="OrthoDB" id="877832at2"/>
<evidence type="ECO:0000313" key="4">
    <source>
        <dbReference type="Proteomes" id="UP000184418"/>
    </source>
</evidence>
<evidence type="ECO:0008006" key="5">
    <source>
        <dbReference type="Google" id="ProtNLM"/>
    </source>
</evidence>
<evidence type="ECO:0000313" key="3">
    <source>
        <dbReference type="EMBL" id="SHJ04504.1"/>
    </source>
</evidence>
<feature type="signal peptide" evidence="2">
    <location>
        <begin position="1"/>
        <end position="32"/>
    </location>
</feature>
<dbReference type="AlphaFoldDB" id="A0A1M6G3K4"/>
<keyword evidence="1" id="KW-0472">Membrane</keyword>
<protein>
    <recommendedName>
        <fullName evidence="5">CopC domain-containing protein</fullName>
    </recommendedName>
</protein>
<gene>
    <name evidence="3" type="ORF">SAMN02745146_2101</name>
</gene>
<accession>A0A1M6G3K4</accession>